<dbReference type="PANTHER" id="PTHR34068">
    <property type="entry name" value="UPF0145 PROTEIN YBJQ"/>
    <property type="match status" value="1"/>
</dbReference>
<organism evidence="2 3">
    <name type="scientific">Ruminococcus difficilis</name>
    <dbReference type="NCBI Taxonomy" id="2763069"/>
    <lineage>
        <taxon>Bacteria</taxon>
        <taxon>Bacillati</taxon>
        <taxon>Bacillota</taxon>
        <taxon>Clostridia</taxon>
        <taxon>Eubacteriales</taxon>
        <taxon>Oscillospiraceae</taxon>
        <taxon>Ruminococcus</taxon>
    </lineage>
</organism>
<evidence type="ECO:0000313" key="2">
    <source>
        <dbReference type="EMBL" id="MBK6089579.1"/>
    </source>
</evidence>
<dbReference type="RefSeq" id="WP_201428295.1">
    <property type="nucleotide sequence ID" value="NZ_JAEQMG010000143.1"/>
</dbReference>
<comment type="caution">
    <text evidence="2">The sequence shown here is derived from an EMBL/GenBank/DDBJ whole genome shotgun (WGS) entry which is preliminary data.</text>
</comment>
<dbReference type="EMBL" id="JAEQMG010000143">
    <property type="protein sequence ID" value="MBK6089579.1"/>
    <property type="molecule type" value="Genomic_DNA"/>
</dbReference>
<proteinExistence type="inferred from homology"/>
<dbReference type="InterPro" id="IPR002765">
    <property type="entry name" value="UPF0145_YbjQ-like"/>
</dbReference>
<dbReference type="SUPFAM" id="SSF117782">
    <property type="entry name" value="YbjQ-like"/>
    <property type="match status" value="1"/>
</dbReference>
<dbReference type="Pfam" id="PF01906">
    <property type="entry name" value="YbjQ_1"/>
    <property type="match status" value="1"/>
</dbReference>
<sequence length="315" mass="35236">MKLTSGFNFENYEITDYLGFCSGEYALNTKFLSDFNLLSSYSEKLEAAQKNALDLLISNAKQMGANAIIGLDIDYTTDDHDIMGVIANGTAVTIKSTLKEPVVPVKINVINYNPDLEFRVSSLTILPDTEKSTITATLFGKSSENITGVLADIFLVDIFDELHPVHYTGFSRFDVAQNFATSISTPVPCSLELNILPLIKYAKVSIKKYIFGNTVITASDNDCLLDIEQETISEDNTDNIFSNYKLQLDEYMDSVCHMNSATEILHYTKNLIEENHDFIQADLIQLISSCASLERMYGNCKNDCIEKIKTYFDSI</sequence>
<dbReference type="AlphaFoldDB" id="A0A935C336"/>
<accession>A0A935C336</accession>
<evidence type="ECO:0000313" key="3">
    <source>
        <dbReference type="Proteomes" id="UP000633365"/>
    </source>
</evidence>
<dbReference type="Proteomes" id="UP000633365">
    <property type="component" value="Unassembled WGS sequence"/>
</dbReference>
<dbReference type="PANTHER" id="PTHR34068:SF1">
    <property type="entry name" value="UPF0145 PROTEIN YBJQ"/>
    <property type="match status" value="1"/>
</dbReference>
<evidence type="ECO:0000256" key="1">
    <source>
        <dbReference type="ARBA" id="ARBA00010751"/>
    </source>
</evidence>
<gene>
    <name evidence="2" type="ORF">JKK62_13170</name>
</gene>
<reference evidence="2" key="1">
    <citation type="submission" date="2021-01" db="EMBL/GenBank/DDBJ databases">
        <title>Genome public.</title>
        <authorList>
            <person name="Liu C."/>
            <person name="Sun Q."/>
        </authorList>
    </citation>
    <scope>NUCLEOTIDE SEQUENCE</scope>
    <source>
        <strain evidence="2">M6</strain>
    </source>
</reference>
<name>A0A935C336_9FIRM</name>
<dbReference type="Gene3D" id="3.30.110.70">
    <property type="entry name" value="Hypothetical protein apc22750. Chain B"/>
    <property type="match status" value="1"/>
</dbReference>
<comment type="similarity">
    <text evidence="1">Belongs to the UPF0145 family.</text>
</comment>
<keyword evidence="3" id="KW-1185">Reference proteome</keyword>
<protein>
    <submittedName>
        <fullName evidence="2">Heavy metal-binding domain-containing protein</fullName>
    </submittedName>
</protein>
<dbReference type="InterPro" id="IPR035439">
    <property type="entry name" value="UPF0145_dom_sf"/>
</dbReference>